<comment type="subcellular location">
    <subcellularLocation>
        <location evidence="1">Membrane</location>
        <topology evidence="1">Multi-pass membrane protein</topology>
    </subcellularLocation>
</comment>
<reference evidence="12 13" key="1">
    <citation type="submission" date="2013-12" db="EMBL/GenBank/DDBJ databases">
        <authorList>
            <person name="Stott M."/>
        </authorList>
    </citation>
    <scope>NUCLEOTIDE SEQUENCE [LARGE SCALE GENOMIC DNA]</scope>
    <source>
        <strain evidence="12 13">K22</strain>
    </source>
</reference>
<feature type="transmembrane region" description="Helical" evidence="10">
    <location>
        <begin position="104"/>
        <end position="121"/>
    </location>
</feature>
<dbReference type="GO" id="GO:0016020">
    <property type="term" value="C:membrane"/>
    <property type="evidence" value="ECO:0007669"/>
    <property type="project" value="UniProtKB-SubCell"/>
</dbReference>
<feature type="domain" description="Vitamin K epoxide reductase" evidence="11">
    <location>
        <begin position="21"/>
        <end position="152"/>
    </location>
</feature>
<dbReference type="InterPro" id="IPR044698">
    <property type="entry name" value="VKOR/LTO1"/>
</dbReference>
<dbReference type="PANTHER" id="PTHR34573">
    <property type="entry name" value="VKC DOMAIN-CONTAINING PROTEIN"/>
    <property type="match status" value="1"/>
</dbReference>
<evidence type="ECO:0000313" key="12">
    <source>
        <dbReference type="EMBL" id="CDM64318.1"/>
    </source>
</evidence>
<evidence type="ECO:0000256" key="1">
    <source>
        <dbReference type="ARBA" id="ARBA00004141"/>
    </source>
</evidence>
<evidence type="ECO:0000256" key="3">
    <source>
        <dbReference type="ARBA" id="ARBA00022692"/>
    </source>
</evidence>
<dbReference type="RefSeq" id="WP_157770606.1">
    <property type="nucleotide sequence ID" value="NZ_CBXV010000001.1"/>
</dbReference>
<comment type="similarity">
    <text evidence="2">Belongs to the VKOR family.</text>
</comment>
<protein>
    <submittedName>
        <fullName evidence="12">Predicted membrane protein</fullName>
    </submittedName>
</protein>
<evidence type="ECO:0000256" key="10">
    <source>
        <dbReference type="SAM" id="Phobius"/>
    </source>
</evidence>
<evidence type="ECO:0000256" key="6">
    <source>
        <dbReference type="ARBA" id="ARBA00023002"/>
    </source>
</evidence>
<dbReference type="InterPro" id="IPR012932">
    <property type="entry name" value="VKOR"/>
</dbReference>
<keyword evidence="6" id="KW-0560">Oxidoreductase</keyword>
<keyword evidence="3 10" id="KW-0812">Transmembrane</keyword>
<dbReference type="GO" id="GO:0048038">
    <property type="term" value="F:quinone binding"/>
    <property type="evidence" value="ECO:0007669"/>
    <property type="project" value="UniProtKB-KW"/>
</dbReference>
<keyword evidence="7 10" id="KW-0472">Membrane</keyword>
<gene>
    <name evidence="12" type="ORF">PYK22_00311</name>
</gene>
<feature type="transmembrane region" description="Helical" evidence="10">
    <location>
        <begin position="127"/>
        <end position="151"/>
    </location>
</feature>
<evidence type="ECO:0000256" key="8">
    <source>
        <dbReference type="ARBA" id="ARBA00023157"/>
    </source>
</evidence>
<evidence type="ECO:0000256" key="9">
    <source>
        <dbReference type="ARBA" id="ARBA00023284"/>
    </source>
</evidence>
<dbReference type="Proteomes" id="UP000031518">
    <property type="component" value="Unassembled WGS sequence"/>
</dbReference>
<dbReference type="InterPro" id="IPR038354">
    <property type="entry name" value="VKOR_sf"/>
</dbReference>
<accession>A0A0B6WSV5</accession>
<keyword evidence="5 10" id="KW-1133">Transmembrane helix</keyword>
<feature type="transmembrane region" description="Helical" evidence="10">
    <location>
        <begin position="24"/>
        <end position="44"/>
    </location>
</feature>
<reference evidence="12 13" key="2">
    <citation type="submission" date="2015-01" db="EMBL/GenBank/DDBJ databases">
        <title>Complete genome sequence of Pyrinomonas methylaliphatogenes type strain K22T.</title>
        <authorList>
            <person name="Lee K.C.Y."/>
            <person name="Power J.F."/>
            <person name="Dunfield P.F."/>
            <person name="Morgan X.C."/>
            <person name="Huttenhower C."/>
            <person name="Stott M.B."/>
        </authorList>
    </citation>
    <scope>NUCLEOTIDE SEQUENCE [LARGE SCALE GENOMIC DNA]</scope>
    <source>
        <strain evidence="12 13">K22</strain>
    </source>
</reference>
<evidence type="ECO:0000256" key="2">
    <source>
        <dbReference type="ARBA" id="ARBA00006214"/>
    </source>
</evidence>
<dbReference type="CDD" id="cd12916">
    <property type="entry name" value="VKOR_1"/>
    <property type="match status" value="1"/>
</dbReference>
<organism evidence="12 13">
    <name type="scientific">Pyrinomonas methylaliphatogenes</name>
    <dbReference type="NCBI Taxonomy" id="454194"/>
    <lineage>
        <taxon>Bacteria</taxon>
        <taxon>Pseudomonadati</taxon>
        <taxon>Acidobacteriota</taxon>
        <taxon>Blastocatellia</taxon>
        <taxon>Blastocatellales</taxon>
        <taxon>Pyrinomonadaceae</taxon>
        <taxon>Pyrinomonas</taxon>
    </lineage>
</organism>
<dbReference type="SMART" id="SM00756">
    <property type="entry name" value="VKc"/>
    <property type="match status" value="1"/>
</dbReference>
<dbReference type="GO" id="GO:0016491">
    <property type="term" value="F:oxidoreductase activity"/>
    <property type="evidence" value="ECO:0007669"/>
    <property type="project" value="UniProtKB-KW"/>
</dbReference>
<dbReference type="STRING" id="454194.PYK22_00311"/>
<dbReference type="Gene3D" id="1.20.1440.130">
    <property type="entry name" value="VKOR domain"/>
    <property type="match status" value="1"/>
</dbReference>
<feature type="transmembrane region" description="Helical" evidence="10">
    <location>
        <begin position="74"/>
        <end position="97"/>
    </location>
</feature>
<dbReference type="EMBL" id="CBXV010000001">
    <property type="protein sequence ID" value="CDM64318.1"/>
    <property type="molecule type" value="Genomic_DNA"/>
</dbReference>
<evidence type="ECO:0000256" key="4">
    <source>
        <dbReference type="ARBA" id="ARBA00022719"/>
    </source>
</evidence>
<keyword evidence="9" id="KW-0676">Redox-active center</keyword>
<dbReference type="Pfam" id="PF07884">
    <property type="entry name" value="VKOR"/>
    <property type="match status" value="1"/>
</dbReference>
<sequence>MGGTESQGATANERGSGRLKGRTILILMAAVALIGLGDAVYLTVEHLAGRTARCTILTGCSTVLSSEYAKFGSIPLAGIGALAYFAVFGLATLAAFGYTAARRLLLPLTLTMFGVTLWLLYLQAFVIRAFCEYCLLSAGSTLILTLLALLLGRRRT</sequence>
<keyword evidence="8" id="KW-1015">Disulfide bond</keyword>
<evidence type="ECO:0000259" key="11">
    <source>
        <dbReference type="SMART" id="SM00756"/>
    </source>
</evidence>
<dbReference type="PANTHER" id="PTHR34573:SF1">
    <property type="entry name" value="VITAMIN K EPOXIDE REDUCTASE DOMAIN-CONTAINING PROTEIN"/>
    <property type="match status" value="1"/>
</dbReference>
<evidence type="ECO:0000256" key="7">
    <source>
        <dbReference type="ARBA" id="ARBA00023136"/>
    </source>
</evidence>
<name>A0A0B6WSV5_9BACT</name>
<keyword evidence="13" id="KW-1185">Reference proteome</keyword>
<keyword evidence="4" id="KW-0874">Quinone</keyword>
<dbReference type="OrthoDB" id="185994at2"/>
<evidence type="ECO:0000313" key="13">
    <source>
        <dbReference type="Proteomes" id="UP000031518"/>
    </source>
</evidence>
<dbReference type="AlphaFoldDB" id="A0A0B6WSV5"/>
<evidence type="ECO:0000256" key="5">
    <source>
        <dbReference type="ARBA" id="ARBA00022989"/>
    </source>
</evidence>
<proteinExistence type="inferred from homology"/>